<evidence type="ECO:0000256" key="7">
    <source>
        <dbReference type="PROSITE-ProRule" id="PRU01211"/>
    </source>
</evidence>
<organism evidence="10 11">
    <name type="scientific">Strongyloides papillosus</name>
    <name type="common">Intestinal threadworm</name>
    <dbReference type="NCBI Taxonomy" id="174720"/>
    <lineage>
        <taxon>Eukaryota</taxon>
        <taxon>Metazoa</taxon>
        <taxon>Ecdysozoa</taxon>
        <taxon>Nematoda</taxon>
        <taxon>Chromadorea</taxon>
        <taxon>Rhabditida</taxon>
        <taxon>Tylenchina</taxon>
        <taxon>Panagrolaimomorpha</taxon>
        <taxon>Strongyloidoidea</taxon>
        <taxon>Strongyloididae</taxon>
        <taxon>Strongyloides</taxon>
    </lineage>
</organism>
<dbReference type="AlphaFoldDB" id="A0A0N5BL85"/>
<feature type="binding site" evidence="7">
    <location>
        <position position="146"/>
    </location>
    <ligand>
        <name>Zn(2+)</name>
        <dbReference type="ChEBI" id="CHEBI:29105"/>
        <note>catalytic</note>
    </ligand>
</feature>
<evidence type="ECO:0000256" key="5">
    <source>
        <dbReference type="ARBA" id="ARBA00023049"/>
    </source>
</evidence>
<dbReference type="InterPro" id="IPR001506">
    <property type="entry name" value="Peptidase_M12A"/>
</dbReference>
<name>A0A0N5BL85_STREA</name>
<dbReference type="WBParaSite" id="SPAL_0000668600.1">
    <property type="protein sequence ID" value="SPAL_0000668600.1"/>
    <property type="gene ID" value="SPAL_0000668600"/>
</dbReference>
<evidence type="ECO:0000256" key="8">
    <source>
        <dbReference type="RuleBase" id="RU361183"/>
    </source>
</evidence>
<dbReference type="GO" id="GO:0004222">
    <property type="term" value="F:metalloendopeptidase activity"/>
    <property type="evidence" value="ECO:0007669"/>
    <property type="project" value="UniProtKB-UniRule"/>
</dbReference>
<dbReference type="Gene3D" id="3.40.390.10">
    <property type="entry name" value="Collagenase (Catalytic Domain)"/>
    <property type="match status" value="1"/>
</dbReference>
<feature type="binding site" evidence="7">
    <location>
        <position position="142"/>
    </location>
    <ligand>
        <name>Zn(2+)</name>
        <dbReference type="ChEBI" id="CHEBI:29105"/>
        <note>catalytic</note>
    </ligand>
</feature>
<evidence type="ECO:0000256" key="6">
    <source>
        <dbReference type="ARBA" id="ARBA00023157"/>
    </source>
</evidence>
<dbReference type="STRING" id="174720.A0A0N5BL85"/>
<dbReference type="InterPro" id="IPR024079">
    <property type="entry name" value="MetalloPept_cat_dom_sf"/>
</dbReference>
<dbReference type="GO" id="GO:0006508">
    <property type="term" value="P:proteolysis"/>
    <property type="evidence" value="ECO:0007669"/>
    <property type="project" value="UniProtKB-KW"/>
</dbReference>
<comment type="cofactor">
    <cofactor evidence="7 8">
        <name>Zn(2+)</name>
        <dbReference type="ChEBI" id="CHEBI:29105"/>
    </cofactor>
    <text evidence="7 8">Binds 1 zinc ion per subunit.</text>
</comment>
<evidence type="ECO:0000259" key="9">
    <source>
        <dbReference type="PROSITE" id="PS51864"/>
    </source>
</evidence>
<keyword evidence="4 7" id="KW-0862">Zinc</keyword>
<dbReference type="InterPro" id="IPR006026">
    <property type="entry name" value="Peptidase_Metallo"/>
</dbReference>
<proteinExistence type="predicted"/>
<evidence type="ECO:0000256" key="4">
    <source>
        <dbReference type="ARBA" id="ARBA00022833"/>
    </source>
</evidence>
<evidence type="ECO:0000256" key="2">
    <source>
        <dbReference type="ARBA" id="ARBA00022723"/>
    </source>
</evidence>
<dbReference type="EC" id="3.4.24.-" evidence="8"/>
<dbReference type="SUPFAM" id="SSF55486">
    <property type="entry name" value="Metalloproteases ('zincins'), catalytic domain"/>
    <property type="match status" value="1"/>
</dbReference>
<dbReference type="Pfam" id="PF01400">
    <property type="entry name" value="Astacin"/>
    <property type="match status" value="1"/>
</dbReference>
<evidence type="ECO:0000313" key="10">
    <source>
        <dbReference type="Proteomes" id="UP000046392"/>
    </source>
</evidence>
<sequence>MNYFIGKGITNDYYKDCLNKKMFLPFLFSLISLSIAFESEDNIYLRRDKRTIEIKHNFNYSNPMNYFIGKGITNDEAIKKALLHLEHYTCLHFKESDSELKNDGINFEFGNELSVSGEKYKDKLSFVYLTKDCMENIGCMKHMLGHIFGLNHETARYDRYKYVKIYWDRIDNKSKSTFQRDNGYNTRIFNTAFDYGSIMMPPLRYGTKNNQKAYETLESPYYENMVGQREEYSHNDLKKINDVYCGGLCVRKAKNCKHGSYPSPDCGVCNCPLGYAGKTCTALASSFGNCGHTSLSATRKVKTLVLKGHVKCIIAINSKAGTNVAITVKSMKTDKFSPCVEGRGLEVKYRHDKGATGLCLCGSYKNVPIPPTFSAALVMFHGNKDDHELHLTYQEVKRKKIKY</sequence>
<evidence type="ECO:0000256" key="1">
    <source>
        <dbReference type="ARBA" id="ARBA00022670"/>
    </source>
</evidence>
<feature type="binding site" evidence="7">
    <location>
        <position position="152"/>
    </location>
    <ligand>
        <name>Zn(2+)</name>
        <dbReference type="ChEBI" id="CHEBI:29105"/>
        <note>catalytic</note>
    </ligand>
</feature>
<keyword evidence="1 8" id="KW-0645">Protease</keyword>
<protein>
    <recommendedName>
        <fullName evidence="8">Metalloendopeptidase</fullName>
        <ecNumber evidence="8">3.4.24.-</ecNumber>
    </recommendedName>
</protein>
<feature type="domain" description="Peptidase M12A" evidence="9">
    <location>
        <begin position="46"/>
        <end position="246"/>
    </location>
</feature>
<dbReference type="Proteomes" id="UP000046392">
    <property type="component" value="Unplaced"/>
</dbReference>
<comment type="caution">
    <text evidence="7">Lacks conserved residue(s) required for the propagation of feature annotation.</text>
</comment>
<evidence type="ECO:0000313" key="11">
    <source>
        <dbReference type="WBParaSite" id="SPAL_0000668600.1"/>
    </source>
</evidence>
<evidence type="ECO:0000256" key="3">
    <source>
        <dbReference type="ARBA" id="ARBA00022801"/>
    </source>
</evidence>
<feature type="disulfide bond" evidence="7">
    <location>
        <begin position="90"/>
        <end position="245"/>
    </location>
</feature>
<keyword evidence="10" id="KW-1185">Reference proteome</keyword>
<keyword evidence="2 7" id="KW-0479">Metal-binding</keyword>
<keyword evidence="3 8" id="KW-0378">Hydrolase</keyword>
<dbReference type="PROSITE" id="PS51864">
    <property type="entry name" value="ASTACIN"/>
    <property type="match status" value="1"/>
</dbReference>
<dbReference type="SMART" id="SM00235">
    <property type="entry name" value="ZnMc"/>
    <property type="match status" value="1"/>
</dbReference>
<dbReference type="PANTHER" id="PTHR10127:SF780">
    <property type="entry name" value="METALLOENDOPEPTIDASE"/>
    <property type="match status" value="1"/>
</dbReference>
<keyword evidence="5 8" id="KW-0482">Metalloprotease</keyword>
<accession>A0A0N5BL85</accession>
<dbReference type="PRINTS" id="PR00480">
    <property type="entry name" value="ASTACIN"/>
</dbReference>
<keyword evidence="6 7" id="KW-1015">Disulfide bond</keyword>
<dbReference type="GO" id="GO:0008270">
    <property type="term" value="F:zinc ion binding"/>
    <property type="evidence" value="ECO:0007669"/>
    <property type="project" value="UniProtKB-UniRule"/>
</dbReference>
<dbReference type="PANTHER" id="PTHR10127">
    <property type="entry name" value="DISCOIDIN, CUB, EGF, LAMININ , AND ZINC METALLOPROTEASE DOMAIN CONTAINING"/>
    <property type="match status" value="1"/>
</dbReference>
<reference evidence="11" key="1">
    <citation type="submission" date="2017-02" db="UniProtKB">
        <authorList>
            <consortium name="WormBaseParasite"/>
        </authorList>
    </citation>
    <scope>IDENTIFICATION</scope>
</reference>